<dbReference type="InterPro" id="IPR032581">
    <property type="entry name" value="DUF4917"/>
</dbReference>
<gene>
    <name evidence="1" type="ORF">SAMN05216600_107177</name>
</gene>
<dbReference type="Proteomes" id="UP000198512">
    <property type="component" value="Unassembled WGS sequence"/>
</dbReference>
<sequence>MELPALTAELEDWTALNDSIGFSELLIGNGASLAVWRKFAYFSLFDEAQTTRNRPLSPTELSVFRALDSSIFEQVLSALKSSIRVNAALTINASSPRHRYFAIKEALIHAVRSLHIPWSLMQTDSLTRISQALAQYQTVYSGNYDLLTYWAAQQTPEAFDDLFRGPDSTFDPTNCQRQGKATRLLYLHGGMQLVKNVDGSTRMLKSSESTLLASFAINQLGDIPLLVNEGSSADKLRSIRSCDYLTFCYSQLAQPKATLCLFGHSLAAQDQHLVRALQQAQLQTLAISIYPHNPAFILQQKQHYSALFAEQNLELRFYDALSHPLGHPDLRVPVPKP</sequence>
<dbReference type="EMBL" id="FOFP01000007">
    <property type="protein sequence ID" value="SEQ59517.1"/>
    <property type="molecule type" value="Genomic_DNA"/>
</dbReference>
<keyword evidence="2" id="KW-1185">Reference proteome</keyword>
<proteinExistence type="predicted"/>
<evidence type="ECO:0000313" key="1">
    <source>
        <dbReference type="EMBL" id="SEQ59517.1"/>
    </source>
</evidence>
<accession>A0ABY1BDG6</accession>
<dbReference type="RefSeq" id="WP_069520113.1">
    <property type="nucleotide sequence ID" value="NZ_FOFP01000007.1"/>
</dbReference>
<reference evidence="1 2" key="1">
    <citation type="submission" date="2016-10" db="EMBL/GenBank/DDBJ databases">
        <authorList>
            <person name="Varghese N."/>
            <person name="Submissions S."/>
        </authorList>
    </citation>
    <scope>NUCLEOTIDE SEQUENCE [LARGE SCALE GENOMIC DNA]</scope>
    <source>
        <strain evidence="1 2">CIP 109853</strain>
    </source>
</reference>
<name>A0ABY1BDG6_9PSED</name>
<organism evidence="1 2">
    <name type="scientific">Pseudomonas cuatrocienegasensis</name>
    <dbReference type="NCBI Taxonomy" id="543360"/>
    <lineage>
        <taxon>Bacteria</taxon>
        <taxon>Pseudomonadati</taxon>
        <taxon>Pseudomonadota</taxon>
        <taxon>Gammaproteobacteria</taxon>
        <taxon>Pseudomonadales</taxon>
        <taxon>Pseudomonadaceae</taxon>
        <taxon>Pseudomonas</taxon>
    </lineage>
</organism>
<evidence type="ECO:0008006" key="3">
    <source>
        <dbReference type="Google" id="ProtNLM"/>
    </source>
</evidence>
<dbReference type="Pfam" id="PF16263">
    <property type="entry name" value="DUF4917"/>
    <property type="match status" value="1"/>
</dbReference>
<evidence type="ECO:0000313" key="2">
    <source>
        <dbReference type="Proteomes" id="UP000198512"/>
    </source>
</evidence>
<protein>
    <recommendedName>
        <fullName evidence="3">DUF4917 domain-containing protein</fullName>
    </recommendedName>
</protein>
<comment type="caution">
    <text evidence="1">The sequence shown here is derived from an EMBL/GenBank/DDBJ whole genome shotgun (WGS) entry which is preliminary data.</text>
</comment>